<protein>
    <submittedName>
        <fullName evidence="2">Uncharacterized protein</fullName>
    </submittedName>
</protein>
<dbReference type="AlphaFoldDB" id="A0A9P0LXZ3"/>
<evidence type="ECO:0000313" key="2">
    <source>
        <dbReference type="EMBL" id="CAH2004831.1"/>
    </source>
</evidence>
<proteinExistence type="predicted"/>
<keyword evidence="3" id="KW-1185">Reference proteome</keyword>
<gene>
    <name evidence="2" type="ORF">ACAOBT_LOCUS28198</name>
</gene>
<dbReference type="EMBL" id="CAKOFQ010007609">
    <property type="protein sequence ID" value="CAH2004831.1"/>
    <property type="molecule type" value="Genomic_DNA"/>
</dbReference>
<evidence type="ECO:0000313" key="3">
    <source>
        <dbReference type="Proteomes" id="UP001152888"/>
    </source>
</evidence>
<reference evidence="2" key="1">
    <citation type="submission" date="2022-03" db="EMBL/GenBank/DDBJ databases">
        <authorList>
            <person name="Sayadi A."/>
        </authorList>
    </citation>
    <scope>NUCLEOTIDE SEQUENCE</scope>
</reference>
<comment type="caution">
    <text evidence="2">The sequence shown here is derived from an EMBL/GenBank/DDBJ whole genome shotgun (WGS) entry which is preliminary data.</text>
</comment>
<feature type="region of interest" description="Disordered" evidence="1">
    <location>
        <begin position="13"/>
        <end position="113"/>
    </location>
</feature>
<dbReference type="OrthoDB" id="6617231at2759"/>
<dbReference type="Proteomes" id="UP001152888">
    <property type="component" value="Unassembled WGS sequence"/>
</dbReference>
<name>A0A9P0LXZ3_ACAOB</name>
<sequence length="138" mass="15302">MSLTSGLFRIGWQGCDMSESNNNGECDSELVLLRPPKLTHPPKANANESKGSRNTDLDDTQSQNKEDDVLLDAADNQKQDEANGDAECEDKHPPFKTPRWTPKRVRQNEDSTAQEAVNCLKSLSKVVTAKDEHSVYGD</sequence>
<organism evidence="2 3">
    <name type="scientific">Acanthoscelides obtectus</name>
    <name type="common">Bean weevil</name>
    <name type="synonym">Bruchus obtectus</name>
    <dbReference type="NCBI Taxonomy" id="200917"/>
    <lineage>
        <taxon>Eukaryota</taxon>
        <taxon>Metazoa</taxon>
        <taxon>Ecdysozoa</taxon>
        <taxon>Arthropoda</taxon>
        <taxon>Hexapoda</taxon>
        <taxon>Insecta</taxon>
        <taxon>Pterygota</taxon>
        <taxon>Neoptera</taxon>
        <taxon>Endopterygota</taxon>
        <taxon>Coleoptera</taxon>
        <taxon>Polyphaga</taxon>
        <taxon>Cucujiformia</taxon>
        <taxon>Chrysomeloidea</taxon>
        <taxon>Chrysomelidae</taxon>
        <taxon>Bruchinae</taxon>
        <taxon>Bruchini</taxon>
        <taxon>Acanthoscelides</taxon>
    </lineage>
</organism>
<accession>A0A9P0LXZ3</accession>
<evidence type="ECO:0000256" key="1">
    <source>
        <dbReference type="SAM" id="MobiDB-lite"/>
    </source>
</evidence>